<feature type="transmembrane region" description="Helical" evidence="9">
    <location>
        <begin position="500"/>
        <end position="521"/>
    </location>
</feature>
<feature type="transmembrane region" description="Helical" evidence="9">
    <location>
        <begin position="360"/>
        <end position="388"/>
    </location>
</feature>
<feature type="region of interest" description="Disordered" evidence="8">
    <location>
        <begin position="1006"/>
        <end position="1025"/>
    </location>
</feature>
<dbReference type="Pfam" id="PF03023">
    <property type="entry name" value="MurJ"/>
    <property type="match status" value="1"/>
</dbReference>
<dbReference type="CDD" id="cd13123">
    <property type="entry name" value="MATE_MurJ_like"/>
    <property type="match status" value="1"/>
</dbReference>
<keyword evidence="3 9" id="KW-0812">Transmembrane</keyword>
<organism evidence="10 11">
    <name type="scientific">Mycolicibacterium nivoides</name>
    <dbReference type="NCBI Taxonomy" id="2487344"/>
    <lineage>
        <taxon>Bacteria</taxon>
        <taxon>Bacillati</taxon>
        <taxon>Actinomycetota</taxon>
        <taxon>Actinomycetes</taxon>
        <taxon>Mycobacteriales</taxon>
        <taxon>Mycobacteriaceae</taxon>
        <taxon>Mycolicibacterium</taxon>
    </lineage>
</organism>
<protein>
    <submittedName>
        <fullName evidence="10">Murein biosynthesis integral membrane protein MurJ</fullName>
    </submittedName>
</protein>
<proteinExistence type="predicted"/>
<dbReference type="EMBL" id="JBKBDD010000005">
    <property type="protein sequence ID" value="MFN6544718.1"/>
    <property type="molecule type" value="Genomic_DNA"/>
</dbReference>
<feature type="region of interest" description="Disordered" evidence="8">
    <location>
        <begin position="598"/>
        <end position="727"/>
    </location>
</feature>
<evidence type="ECO:0000313" key="11">
    <source>
        <dbReference type="Proteomes" id="UP001635816"/>
    </source>
</evidence>
<feature type="region of interest" description="Disordered" evidence="8">
    <location>
        <begin position="1073"/>
        <end position="1131"/>
    </location>
</feature>
<evidence type="ECO:0000256" key="8">
    <source>
        <dbReference type="SAM" id="MobiDB-lite"/>
    </source>
</evidence>
<evidence type="ECO:0000256" key="7">
    <source>
        <dbReference type="ARBA" id="ARBA00023136"/>
    </source>
</evidence>
<feature type="compositionally biased region" description="Polar residues" evidence="8">
    <location>
        <begin position="1075"/>
        <end position="1094"/>
    </location>
</feature>
<evidence type="ECO:0000256" key="4">
    <source>
        <dbReference type="ARBA" id="ARBA00022960"/>
    </source>
</evidence>
<reference evidence="10 11" key="1">
    <citation type="submission" date="2024-12" db="EMBL/GenBank/DDBJ databases">
        <title>The coexistence of Mycolicibacterium septicum and Mycolicibacterium nivoides in clinical samples.</title>
        <authorList>
            <person name="Wang C."/>
            <person name="Feng Y."/>
            <person name="Zong Z."/>
        </authorList>
    </citation>
    <scope>NUCLEOTIDE SEQUENCE [LARGE SCALE GENOMIC DNA]</scope>
    <source>
        <strain evidence="10 11">120309</strain>
    </source>
</reference>
<sequence>MIPPDQPGTRPPVPPIQHTARPPGPPRIPHATGPSRPAGRAELSDAAVVSRSWGMAFATLISRITGFLRFVLLMALLGGPLTSAFSVANQLPNMVAALVLEATFTAIFVPVLARAERDDADGGTDFVRRLVTLATTLLLVTTVLSVLCAPLLVRLMLGSDPQVNNPLTTAFAYLLLPQVLFYGLSSVFMAILNTRNVFGPPAWAPVVNNVVAIVTLGVFVLVPGELSSDPVEMGTAKLLVLGIGTTLGVVAQAAVLFAAIRAERVSLRPLWGIDDRLKKFGTMAAAMVLYVLISQIGLIVGNQIASTAAASGPAIYNYTWLVLMLPFGMIGVTVLTVVMPRLSRNAAADDVPAVLDDLSLATRLTMVTLIPIVAMMTVGGPAIGSALFSYGNFSASDAGYLGMAITLSAFTLVPYALVLLQLRVFYARERPWTPIVIIVVITTVKIVASIAAPHLTDNPNMVAGYLGLANGLGFVAGALVGYLLLKANLRPRGGRLLRDAVIRTILVTIAASLVASLVAHAADRLLGLDSLTEHAGAAGSLLRLVALGLIMVPIIAGVMLAARVPEAHAALNMVRRRLGRGHVASLPETGQVAVQTIAPPVGPHPAAPVTYPDQRNSSPSGWPSSPAAAGGGTPAGVAGAGMWKGSPVTDESADGPAPNSASSSGMTTDTTKLPRPAADEFQPDVPPTGPAAATQSAEGTGSGDSAGSRTNGTTRPVTDYGGDPTREPISFAPPHDAALESADDDVHLIPGATIAEGRYRLLVFHGGPPHLQFWQALDTALDRQVALTFVDPDATMSDAQVQEILSRTLKLSRIDVPGIARVLDVAHSGSGGLIVSEWIRGGSLAEVADTSPSPIGGARAIQSLAAAAEAAHRAGVALSIDHPSRVRVSIEGDVALAFPATMPDATPDDDIRGIGAALYALLVNRWPLPESGARSGLEPAALDQAGQPVEPRAIDRDIPFQISAAAARAVQPGGGIRSAPTLLNLLQQATAIADRTELLGSVEETPAPAAAPVRAHETPEEHQAAEARRRKGLIIGISVAAGIILVALIVMASVLNSIFGDVGGGLNRDELGLNAPSSNSEDNQGNSSAATGSTVKPVRATVFSPEGEADSPATAGQAIDGNTSTAWSTDTYSDPAPFPGFKNGVGLMLQLPQPTVVGSVTLNVTSTGTSVQIRSAQSATPSSLSDTTELSPATPLKPGSNTISVNKASSTSYVLVWISTLGTVDGKSRTDISEITIKAAS</sequence>
<evidence type="ECO:0000256" key="5">
    <source>
        <dbReference type="ARBA" id="ARBA00022984"/>
    </source>
</evidence>
<dbReference type="Gene3D" id="3.30.200.20">
    <property type="entry name" value="Phosphorylase Kinase, domain 1"/>
    <property type="match status" value="1"/>
</dbReference>
<dbReference type="PANTHER" id="PTHR47019">
    <property type="entry name" value="LIPID II FLIPPASE MURJ"/>
    <property type="match status" value="1"/>
</dbReference>
<evidence type="ECO:0000256" key="3">
    <source>
        <dbReference type="ARBA" id="ARBA00022692"/>
    </source>
</evidence>
<feature type="transmembrane region" description="Helical" evidence="9">
    <location>
        <begin position="400"/>
        <end position="420"/>
    </location>
</feature>
<feature type="region of interest" description="Disordered" evidence="8">
    <location>
        <begin position="1"/>
        <end position="40"/>
    </location>
</feature>
<feature type="transmembrane region" description="Helical" evidence="9">
    <location>
        <begin position="67"/>
        <end position="88"/>
    </location>
</feature>
<feature type="transmembrane region" description="Helical" evidence="9">
    <location>
        <begin position="238"/>
        <end position="260"/>
    </location>
</feature>
<keyword evidence="2" id="KW-1003">Cell membrane</keyword>
<dbReference type="CDD" id="cd13973">
    <property type="entry name" value="PK_MviN-like"/>
    <property type="match status" value="1"/>
</dbReference>
<evidence type="ECO:0000256" key="9">
    <source>
        <dbReference type="SAM" id="Phobius"/>
    </source>
</evidence>
<keyword evidence="5" id="KW-0573">Peptidoglycan synthesis</keyword>
<evidence type="ECO:0000256" key="6">
    <source>
        <dbReference type="ARBA" id="ARBA00022989"/>
    </source>
</evidence>
<dbReference type="InterPro" id="IPR004268">
    <property type="entry name" value="MurJ"/>
</dbReference>
<evidence type="ECO:0000256" key="1">
    <source>
        <dbReference type="ARBA" id="ARBA00004651"/>
    </source>
</evidence>
<keyword evidence="6 9" id="KW-1133">Transmembrane helix</keyword>
<comment type="subcellular location">
    <subcellularLocation>
        <location evidence="1">Cell membrane</location>
        <topology evidence="1">Multi-pass membrane protein</topology>
    </subcellularLocation>
</comment>
<keyword evidence="4" id="KW-0133">Cell shape</keyword>
<dbReference type="Gene3D" id="1.10.510.10">
    <property type="entry name" value="Transferase(Phosphotransferase) domain 1"/>
    <property type="match status" value="1"/>
</dbReference>
<keyword evidence="7 9" id="KW-0472">Membrane</keyword>
<feature type="transmembrane region" description="Helical" evidence="9">
    <location>
        <begin position="464"/>
        <end position="485"/>
    </location>
</feature>
<evidence type="ECO:0000313" key="10">
    <source>
        <dbReference type="EMBL" id="MFN6544718.1"/>
    </source>
</evidence>
<feature type="transmembrane region" description="Helical" evidence="9">
    <location>
        <begin position="1033"/>
        <end position="1055"/>
    </location>
</feature>
<dbReference type="RefSeq" id="WP_205265178.1">
    <property type="nucleotide sequence ID" value="NZ_JBKBDD010000005.1"/>
</dbReference>
<feature type="transmembrane region" description="Helical" evidence="9">
    <location>
        <begin position="133"/>
        <end position="153"/>
    </location>
</feature>
<feature type="transmembrane region" description="Helical" evidence="9">
    <location>
        <begin position="173"/>
        <end position="194"/>
    </location>
</feature>
<feature type="compositionally biased region" description="Polar residues" evidence="8">
    <location>
        <begin position="693"/>
        <end position="716"/>
    </location>
</feature>
<comment type="caution">
    <text evidence="10">The sequence shown here is derived from an EMBL/GenBank/DDBJ whole genome shotgun (WGS) entry which is preliminary data.</text>
</comment>
<keyword evidence="11" id="KW-1185">Reference proteome</keyword>
<feature type="region of interest" description="Disordered" evidence="8">
    <location>
        <begin position="1175"/>
        <end position="1202"/>
    </location>
</feature>
<feature type="transmembrane region" description="Helical" evidence="9">
    <location>
        <begin position="280"/>
        <end position="300"/>
    </location>
</feature>
<feature type="compositionally biased region" description="Polar residues" evidence="8">
    <location>
        <begin position="1175"/>
        <end position="1191"/>
    </location>
</feature>
<feature type="transmembrane region" description="Helical" evidence="9">
    <location>
        <begin position="320"/>
        <end position="339"/>
    </location>
</feature>
<feature type="transmembrane region" description="Helical" evidence="9">
    <location>
        <begin position="94"/>
        <end position="113"/>
    </location>
</feature>
<feature type="transmembrane region" description="Helical" evidence="9">
    <location>
        <begin position="432"/>
        <end position="452"/>
    </location>
</feature>
<gene>
    <name evidence="10" type="primary">murJ</name>
    <name evidence="10" type="ORF">ACK4CT_16110</name>
</gene>
<feature type="transmembrane region" description="Helical" evidence="9">
    <location>
        <begin position="206"/>
        <end position="226"/>
    </location>
</feature>
<feature type="compositionally biased region" description="Low complexity" evidence="8">
    <location>
        <begin position="617"/>
        <end position="628"/>
    </location>
</feature>
<evidence type="ECO:0000256" key="2">
    <source>
        <dbReference type="ARBA" id="ARBA00022475"/>
    </source>
</evidence>
<feature type="compositionally biased region" description="Polar residues" evidence="8">
    <location>
        <begin position="659"/>
        <end position="671"/>
    </location>
</feature>
<feature type="compositionally biased region" description="Pro residues" evidence="8">
    <location>
        <begin position="1"/>
        <end position="15"/>
    </location>
</feature>
<dbReference type="PRINTS" id="PR01806">
    <property type="entry name" value="VIRFACTRMVIN"/>
</dbReference>
<dbReference type="Proteomes" id="UP001635816">
    <property type="component" value="Unassembled WGS sequence"/>
</dbReference>
<dbReference type="NCBIfam" id="TIGR01695">
    <property type="entry name" value="murJ_mviN"/>
    <property type="match status" value="1"/>
</dbReference>
<name>A0ABW9L9R8_9MYCO</name>
<accession>A0ABW9L9R8</accession>
<feature type="compositionally biased region" description="Basic and acidic residues" evidence="8">
    <location>
        <begin position="1014"/>
        <end position="1025"/>
    </location>
</feature>
<dbReference type="InterPro" id="IPR051050">
    <property type="entry name" value="Lipid_II_flippase_MurJ/MviN"/>
</dbReference>
<dbReference type="PANTHER" id="PTHR47019:SF1">
    <property type="entry name" value="LIPID II FLIPPASE MURJ"/>
    <property type="match status" value="1"/>
</dbReference>
<feature type="compositionally biased region" description="Polar residues" evidence="8">
    <location>
        <begin position="1120"/>
        <end position="1131"/>
    </location>
</feature>
<feature type="transmembrane region" description="Helical" evidence="9">
    <location>
        <begin position="541"/>
        <end position="562"/>
    </location>
</feature>